<comment type="caution">
    <text evidence="1">The sequence shown here is derived from an EMBL/GenBank/DDBJ whole genome shotgun (WGS) entry which is preliminary data.</text>
</comment>
<organism evidence="1 2">
    <name type="scientific">Persea americana</name>
    <name type="common">Avocado</name>
    <dbReference type="NCBI Taxonomy" id="3435"/>
    <lineage>
        <taxon>Eukaryota</taxon>
        <taxon>Viridiplantae</taxon>
        <taxon>Streptophyta</taxon>
        <taxon>Embryophyta</taxon>
        <taxon>Tracheophyta</taxon>
        <taxon>Spermatophyta</taxon>
        <taxon>Magnoliopsida</taxon>
        <taxon>Magnoliidae</taxon>
        <taxon>Laurales</taxon>
        <taxon>Lauraceae</taxon>
        <taxon>Persea</taxon>
    </lineage>
</organism>
<evidence type="ECO:0000313" key="2">
    <source>
        <dbReference type="Proteomes" id="UP001234297"/>
    </source>
</evidence>
<dbReference type="EMBL" id="CM056817">
    <property type="protein sequence ID" value="KAJ8620199.1"/>
    <property type="molecule type" value="Genomic_DNA"/>
</dbReference>
<proteinExistence type="predicted"/>
<name>A0ACC2KGE7_PERAE</name>
<gene>
    <name evidence="1" type="ORF">MRB53_028728</name>
</gene>
<sequence>MERWVLWWPVVMQVVGDDGGGGSAVTVMGRRWWGSKGLGREMREWRRVSRRAWWLAAAACSESGEAVSEVRRGSGD</sequence>
<dbReference type="Proteomes" id="UP001234297">
    <property type="component" value="Chromosome 9"/>
</dbReference>
<accession>A0ACC2KGE7</accession>
<reference evidence="1 2" key="1">
    <citation type="journal article" date="2022" name="Hortic Res">
        <title>A haplotype resolved chromosomal level avocado genome allows analysis of novel avocado genes.</title>
        <authorList>
            <person name="Nath O."/>
            <person name="Fletcher S.J."/>
            <person name="Hayward A."/>
            <person name="Shaw L.M."/>
            <person name="Masouleh A.K."/>
            <person name="Furtado A."/>
            <person name="Henry R.J."/>
            <person name="Mitter N."/>
        </authorList>
    </citation>
    <scope>NUCLEOTIDE SEQUENCE [LARGE SCALE GENOMIC DNA]</scope>
    <source>
        <strain evidence="2">cv. Hass</strain>
    </source>
</reference>
<keyword evidence="2" id="KW-1185">Reference proteome</keyword>
<evidence type="ECO:0000313" key="1">
    <source>
        <dbReference type="EMBL" id="KAJ8620199.1"/>
    </source>
</evidence>
<protein>
    <submittedName>
        <fullName evidence="1">Uncharacterized protein</fullName>
    </submittedName>
</protein>